<dbReference type="AlphaFoldDB" id="A0AAQ3U9Z0"/>
<keyword evidence="9" id="KW-1185">Reference proteome</keyword>
<keyword evidence="6" id="KW-0472">Membrane</keyword>
<dbReference type="EMBL" id="CP144751">
    <property type="protein sequence ID" value="WVZ87383.1"/>
    <property type="molecule type" value="Genomic_DNA"/>
</dbReference>
<dbReference type="GO" id="GO:0008270">
    <property type="term" value="F:zinc ion binding"/>
    <property type="evidence" value="ECO:0007669"/>
    <property type="project" value="UniProtKB-KW"/>
</dbReference>
<name>A0AAQ3U9Z0_PASNO</name>
<feature type="coiled-coil region" evidence="5">
    <location>
        <begin position="84"/>
        <end position="126"/>
    </location>
</feature>
<feature type="transmembrane region" description="Helical" evidence="6">
    <location>
        <begin position="166"/>
        <end position="185"/>
    </location>
</feature>
<evidence type="ECO:0000256" key="4">
    <source>
        <dbReference type="PROSITE-ProRule" id="PRU01343"/>
    </source>
</evidence>
<evidence type="ECO:0000313" key="9">
    <source>
        <dbReference type="Proteomes" id="UP001341281"/>
    </source>
</evidence>
<proteinExistence type="predicted"/>
<evidence type="ECO:0000256" key="6">
    <source>
        <dbReference type="SAM" id="Phobius"/>
    </source>
</evidence>
<keyword evidence="1" id="KW-0479">Metal-binding</keyword>
<keyword evidence="3" id="KW-0862">Zinc</keyword>
<keyword evidence="6" id="KW-1133">Transmembrane helix</keyword>
<feature type="domain" description="GRF-type" evidence="7">
    <location>
        <begin position="37"/>
        <end position="79"/>
    </location>
</feature>
<gene>
    <name evidence="8" type="ORF">U9M48_034024</name>
</gene>
<reference evidence="8 9" key="1">
    <citation type="submission" date="2024-02" db="EMBL/GenBank/DDBJ databases">
        <title>High-quality chromosome-scale genome assembly of Pensacola bahiagrass (Paspalum notatum Flugge var. saurae).</title>
        <authorList>
            <person name="Vega J.M."/>
            <person name="Podio M."/>
            <person name="Orjuela J."/>
            <person name="Siena L.A."/>
            <person name="Pessino S.C."/>
            <person name="Combes M.C."/>
            <person name="Mariac C."/>
            <person name="Albertini E."/>
            <person name="Pupilli F."/>
            <person name="Ortiz J.P.A."/>
            <person name="Leblanc O."/>
        </authorList>
    </citation>
    <scope>NUCLEOTIDE SEQUENCE [LARGE SCALE GENOMIC DNA]</scope>
    <source>
        <strain evidence="8">R1</strain>
        <tissue evidence="8">Leaf</tissue>
    </source>
</reference>
<organism evidence="8 9">
    <name type="scientific">Paspalum notatum var. saurae</name>
    <dbReference type="NCBI Taxonomy" id="547442"/>
    <lineage>
        <taxon>Eukaryota</taxon>
        <taxon>Viridiplantae</taxon>
        <taxon>Streptophyta</taxon>
        <taxon>Embryophyta</taxon>
        <taxon>Tracheophyta</taxon>
        <taxon>Spermatophyta</taxon>
        <taxon>Magnoliopsida</taxon>
        <taxon>Liliopsida</taxon>
        <taxon>Poales</taxon>
        <taxon>Poaceae</taxon>
        <taxon>PACMAD clade</taxon>
        <taxon>Panicoideae</taxon>
        <taxon>Andropogonodae</taxon>
        <taxon>Paspaleae</taxon>
        <taxon>Paspalinae</taxon>
        <taxon>Paspalum</taxon>
    </lineage>
</organism>
<evidence type="ECO:0000259" key="7">
    <source>
        <dbReference type="PROSITE" id="PS51999"/>
    </source>
</evidence>
<keyword evidence="2 4" id="KW-0863">Zinc-finger</keyword>
<evidence type="ECO:0000313" key="8">
    <source>
        <dbReference type="EMBL" id="WVZ87383.1"/>
    </source>
</evidence>
<protein>
    <recommendedName>
        <fullName evidence="7">GRF-type domain-containing protein</fullName>
    </recommendedName>
</protein>
<sequence>MGESSSSRASSSAARVGLGPPVPYREGALSYQPVVLCRCGLKAHRRISWSDDNPGRRYLRCSRCRTNLDCKFFDWIDCEHTPFLKNLLLELRNAVWELQKERAEMQQAFRREIDELKEHRQQLEVEDMCKAEELKAIEKKLTERDELLQALALNINAGNRSPSVSFVLLVFVVGVLVGMVVPSVVMG</sequence>
<dbReference type="PROSITE" id="PS51999">
    <property type="entry name" value="ZF_GRF"/>
    <property type="match status" value="1"/>
</dbReference>
<keyword evidence="6" id="KW-0812">Transmembrane</keyword>
<keyword evidence="5" id="KW-0175">Coiled coil</keyword>
<dbReference type="Proteomes" id="UP001341281">
    <property type="component" value="Chromosome 07"/>
</dbReference>
<evidence type="ECO:0000256" key="5">
    <source>
        <dbReference type="SAM" id="Coils"/>
    </source>
</evidence>
<dbReference type="Pfam" id="PF06839">
    <property type="entry name" value="Zn_ribbon_GRF"/>
    <property type="match status" value="1"/>
</dbReference>
<evidence type="ECO:0000256" key="1">
    <source>
        <dbReference type="ARBA" id="ARBA00022723"/>
    </source>
</evidence>
<dbReference type="PANTHER" id="PTHR33248">
    <property type="entry name" value="ZINC ION-BINDING PROTEIN"/>
    <property type="match status" value="1"/>
</dbReference>
<accession>A0AAQ3U9Z0</accession>
<dbReference type="InterPro" id="IPR010666">
    <property type="entry name" value="Znf_GRF"/>
</dbReference>
<evidence type="ECO:0000256" key="3">
    <source>
        <dbReference type="ARBA" id="ARBA00022833"/>
    </source>
</evidence>
<evidence type="ECO:0000256" key="2">
    <source>
        <dbReference type="ARBA" id="ARBA00022771"/>
    </source>
</evidence>